<sequence>MAERKKSKTEAGSDNVVVIGLGRFGGQVAESLLFLGHEVMGVDENTRIVQQWSDRLTHVVQADSTDEDALTQVGIREFSRAVVGIGTDIEASVLTVLTLSELGMPEIWAKAISVKHGKILTSVGADHVIYPEATMGERVARLIASRLLDLVDLGDGDAIATVRPPEDAIGRTITDLGVRTTYGVTIVGIKTPGAGIEWATPQTVVPDGCALIVSGSIDQVQRFATA</sequence>
<proteinExistence type="predicted"/>
<dbReference type="PROSITE" id="PS51201">
    <property type="entry name" value="RCK_N"/>
    <property type="match status" value="1"/>
</dbReference>
<dbReference type="InterPro" id="IPR036291">
    <property type="entry name" value="NAD(P)-bd_dom_sf"/>
</dbReference>
<reference evidence="3 4" key="1">
    <citation type="submission" date="2013-07" db="EMBL/GenBank/DDBJ databases">
        <authorList>
            <consortium name="DOE Joint Genome Institute"/>
            <person name="Eisen J."/>
            <person name="Huntemann M."/>
            <person name="Han J."/>
            <person name="Chen A."/>
            <person name="Kyrpides N."/>
            <person name="Mavromatis K."/>
            <person name="Markowitz V."/>
            <person name="Palaniappan K."/>
            <person name="Ivanova N."/>
            <person name="Schaumberg A."/>
            <person name="Pati A."/>
            <person name="Liolios K."/>
            <person name="Nordberg H.P."/>
            <person name="Cantor M.N."/>
            <person name="Hua S.X."/>
            <person name="Woyke T."/>
        </authorList>
    </citation>
    <scope>NUCLEOTIDE SEQUENCE [LARGE SCALE GENOMIC DNA]</scope>
    <source>
        <strain evidence="3 4">DSM 44712</strain>
    </source>
</reference>
<dbReference type="Gene3D" id="3.40.50.720">
    <property type="entry name" value="NAD(P)-binding Rossmann-like Domain"/>
    <property type="match status" value="1"/>
</dbReference>
<dbReference type="GO" id="GO:0008324">
    <property type="term" value="F:monoatomic cation transmembrane transporter activity"/>
    <property type="evidence" value="ECO:0007669"/>
    <property type="project" value="InterPro"/>
</dbReference>
<dbReference type="InterPro" id="IPR003148">
    <property type="entry name" value="RCK_N"/>
</dbReference>
<dbReference type="EMBL" id="JFBT01000001">
    <property type="protein sequence ID" value="EXG82983.1"/>
    <property type="molecule type" value="Genomic_DNA"/>
</dbReference>
<gene>
    <name evidence="3" type="ORF">CryarDRAFT_4189</name>
</gene>
<dbReference type="PANTHER" id="PTHR43833">
    <property type="entry name" value="POTASSIUM CHANNEL PROTEIN 2-RELATED-RELATED"/>
    <property type="match status" value="1"/>
</dbReference>
<dbReference type="Proteomes" id="UP000021053">
    <property type="component" value="Unassembled WGS sequence"/>
</dbReference>
<dbReference type="InterPro" id="IPR006037">
    <property type="entry name" value="RCK_C"/>
</dbReference>
<evidence type="ECO:0000313" key="4">
    <source>
        <dbReference type="Proteomes" id="UP000021053"/>
    </source>
</evidence>
<dbReference type="PANTHER" id="PTHR43833:SF7">
    <property type="entry name" value="KTR SYSTEM POTASSIUM UPTAKE PROTEIN C"/>
    <property type="match status" value="1"/>
</dbReference>
<dbReference type="PATRIC" id="fig|927661.3.peg.4164"/>
<organism evidence="3 4">
    <name type="scientific">Cryptosporangium arvum DSM 44712</name>
    <dbReference type="NCBI Taxonomy" id="927661"/>
    <lineage>
        <taxon>Bacteria</taxon>
        <taxon>Bacillati</taxon>
        <taxon>Actinomycetota</taxon>
        <taxon>Actinomycetes</taxon>
        <taxon>Cryptosporangiales</taxon>
        <taxon>Cryptosporangiaceae</taxon>
        <taxon>Cryptosporangium</taxon>
    </lineage>
</organism>
<dbReference type="GO" id="GO:0006813">
    <property type="term" value="P:potassium ion transport"/>
    <property type="evidence" value="ECO:0007669"/>
    <property type="project" value="InterPro"/>
</dbReference>
<comment type="caution">
    <text evidence="3">The sequence shown here is derived from an EMBL/GenBank/DDBJ whole genome shotgun (WGS) entry which is preliminary data.</text>
</comment>
<evidence type="ECO:0000259" key="1">
    <source>
        <dbReference type="PROSITE" id="PS51201"/>
    </source>
</evidence>
<feature type="domain" description="RCK C-terminal" evidence="2">
    <location>
        <begin position="145"/>
        <end position="226"/>
    </location>
</feature>
<dbReference type="SUPFAM" id="SSF51735">
    <property type="entry name" value="NAD(P)-binding Rossmann-fold domains"/>
    <property type="match status" value="1"/>
</dbReference>
<dbReference type="Gene3D" id="3.30.70.1450">
    <property type="entry name" value="Regulator of K+ conductance, C-terminal domain"/>
    <property type="match status" value="1"/>
</dbReference>
<evidence type="ECO:0000313" key="3">
    <source>
        <dbReference type="EMBL" id="EXG82983.1"/>
    </source>
</evidence>
<dbReference type="RefSeq" id="WP_035853112.1">
    <property type="nucleotide sequence ID" value="NZ_KK073874.1"/>
</dbReference>
<dbReference type="PROSITE" id="PS51202">
    <property type="entry name" value="RCK_C"/>
    <property type="match status" value="1"/>
</dbReference>
<keyword evidence="4" id="KW-1185">Reference proteome</keyword>
<dbReference type="Pfam" id="PF02080">
    <property type="entry name" value="TrkA_C"/>
    <property type="match status" value="1"/>
</dbReference>
<feature type="domain" description="RCK N-terminal" evidence="1">
    <location>
        <begin position="13"/>
        <end position="129"/>
    </location>
</feature>
<dbReference type="SUPFAM" id="SSF116726">
    <property type="entry name" value="TrkA C-terminal domain-like"/>
    <property type="match status" value="1"/>
</dbReference>
<dbReference type="OrthoDB" id="9776294at2"/>
<name>A0A010Z6P6_9ACTN</name>
<dbReference type="Pfam" id="PF02254">
    <property type="entry name" value="TrkA_N"/>
    <property type="match status" value="1"/>
</dbReference>
<evidence type="ECO:0000259" key="2">
    <source>
        <dbReference type="PROSITE" id="PS51202"/>
    </source>
</evidence>
<dbReference type="InterPro" id="IPR050721">
    <property type="entry name" value="Trk_Ktr_HKT_K-transport"/>
</dbReference>
<accession>A0A010Z6P6</accession>
<dbReference type="AlphaFoldDB" id="A0A010Z6P6"/>
<dbReference type="HOGENOM" id="CLU_046525_3_1_11"/>
<dbReference type="InterPro" id="IPR036721">
    <property type="entry name" value="RCK_C_sf"/>
</dbReference>
<protein>
    <submittedName>
        <fullName evidence="3">K+ transport system, NAD-binding component</fullName>
    </submittedName>
</protein>